<evidence type="ECO:0000313" key="6">
    <source>
        <dbReference type="Proteomes" id="UP000439983"/>
    </source>
</evidence>
<dbReference type="EMBL" id="WITC01000094">
    <property type="protein sequence ID" value="MQX17355.1"/>
    <property type="molecule type" value="Genomic_DNA"/>
</dbReference>
<evidence type="ECO:0000259" key="4">
    <source>
        <dbReference type="Pfam" id="PF01593"/>
    </source>
</evidence>
<name>A0A6N7LKJ9_SINTE</name>
<comment type="subunit">
    <text evidence="2">Interacts with COX5B; this interaction may contribute to localize PYROXD2 to the inner face of the inner mitochondrial membrane.</text>
</comment>
<dbReference type="AlphaFoldDB" id="A0A6N7LKJ9"/>
<dbReference type="SUPFAM" id="SSF51905">
    <property type="entry name" value="FAD/NAD(P)-binding domain"/>
    <property type="match status" value="1"/>
</dbReference>
<comment type="function">
    <text evidence="1">Probable oxidoreductase that may play a role as regulator of mitochondrial function.</text>
</comment>
<gene>
    <name evidence="5" type="ORF">GHK62_22110</name>
</gene>
<dbReference type="InterPro" id="IPR002937">
    <property type="entry name" value="Amino_oxidase"/>
</dbReference>
<evidence type="ECO:0000256" key="1">
    <source>
        <dbReference type="ARBA" id="ARBA00037217"/>
    </source>
</evidence>
<sequence>MANVYDAVVLGGGHNGLVCASYLARAGMRTAVLERRHAVGGASFSDEVVPGFKFSVFSYGLQHLYPRIIHDLELEKFGLKAVPYGDLFSPTEDGRCLITNDDDAATAKSIAQLSRKDAEAYPKFVEFHNKLAEYMRHLGTEVPPDPTASNFRDLTRTLSFSWRNLGMRTKLFDFVELMTQSAEEYLSRWFENDAVRALFAYQAGIGNFVGPHSRGSALACLYNMLTDHSYEVVRGHVIGGMGTVSKALAASAQRLGVEIHTDAEVDQVIVQDGKVKGVATKDGREYRAGLVASSMHAKILFGKAVDRKHLPDDLVQSLEKFNTFGTNWKINVACNRPPQLKALGADNGGPIPVFVHIGPTIDYLEKAYDDAKYGGFAQLPWMTVATPTHLDRSMAPEGKHVVNLYGGHVAYKLREGDWATRRPEFLKTVWRVLDEFAPGFTNDIIDYQVLLPTDIESILNIPGGNILHGQMTPDQLFSRRPYPHYSDYRTPVKGLYQCGSSCHPGGGVSGLPGLNAVREILRDRGKKLS</sequence>
<dbReference type="RefSeq" id="WP_153441234.1">
    <property type="nucleotide sequence ID" value="NZ_JACIGA010000030.1"/>
</dbReference>
<dbReference type="Pfam" id="PF01593">
    <property type="entry name" value="Amino_oxidase"/>
    <property type="match status" value="1"/>
</dbReference>
<evidence type="ECO:0000256" key="2">
    <source>
        <dbReference type="ARBA" id="ARBA00038825"/>
    </source>
</evidence>
<proteinExistence type="predicted"/>
<accession>A0A6N7LKJ9</accession>
<dbReference type="PANTHER" id="PTHR10668:SF103">
    <property type="entry name" value="PYRIDINE NUCLEOTIDE-DISULFIDE OXIDOREDUCTASE DOMAIN-CONTAINING PROTEIN 2"/>
    <property type="match status" value="1"/>
</dbReference>
<reference evidence="5 6" key="1">
    <citation type="journal article" date="2013" name="Genome Biol.">
        <title>Comparative genomics of the core and accessory genomes of 48 Sinorhizobium strains comprising five genospecies.</title>
        <authorList>
            <person name="Sugawara M."/>
            <person name="Epstein B."/>
            <person name="Badgley B.D."/>
            <person name="Unno T."/>
            <person name="Xu L."/>
            <person name="Reese J."/>
            <person name="Gyaneshwar P."/>
            <person name="Denny R."/>
            <person name="Mudge J."/>
            <person name="Bharti A.K."/>
            <person name="Farmer A.D."/>
            <person name="May G.D."/>
            <person name="Woodward J.E."/>
            <person name="Medigue C."/>
            <person name="Vallenet D."/>
            <person name="Lajus A."/>
            <person name="Rouy Z."/>
            <person name="Martinez-Vaz B."/>
            <person name="Tiffin P."/>
            <person name="Young N.D."/>
            <person name="Sadowsky M.J."/>
        </authorList>
    </citation>
    <scope>NUCLEOTIDE SEQUENCE [LARGE SCALE GENOMIC DNA]</scope>
    <source>
        <strain evidence="5 6">USDA4894</strain>
    </source>
</reference>
<evidence type="ECO:0000256" key="3">
    <source>
        <dbReference type="ARBA" id="ARBA00040298"/>
    </source>
</evidence>
<comment type="caution">
    <text evidence="5">The sequence shown here is derived from an EMBL/GenBank/DDBJ whole genome shotgun (WGS) entry which is preliminary data.</text>
</comment>
<feature type="domain" description="Amine oxidase" evidence="4">
    <location>
        <begin position="16"/>
        <end position="510"/>
    </location>
</feature>
<keyword evidence="6" id="KW-1185">Reference proteome</keyword>
<evidence type="ECO:0000313" key="5">
    <source>
        <dbReference type="EMBL" id="MQX17355.1"/>
    </source>
</evidence>
<organism evidence="5 6">
    <name type="scientific">Sinorhizobium terangae</name>
    <dbReference type="NCBI Taxonomy" id="110322"/>
    <lineage>
        <taxon>Bacteria</taxon>
        <taxon>Pseudomonadati</taxon>
        <taxon>Pseudomonadota</taxon>
        <taxon>Alphaproteobacteria</taxon>
        <taxon>Hyphomicrobiales</taxon>
        <taxon>Rhizobiaceae</taxon>
        <taxon>Sinorhizobium/Ensifer group</taxon>
        <taxon>Sinorhizobium</taxon>
    </lineage>
</organism>
<dbReference type="Proteomes" id="UP000439983">
    <property type="component" value="Unassembled WGS sequence"/>
</dbReference>
<dbReference type="OrthoDB" id="9774675at2"/>
<dbReference type="GO" id="GO:0016491">
    <property type="term" value="F:oxidoreductase activity"/>
    <property type="evidence" value="ECO:0007669"/>
    <property type="project" value="InterPro"/>
</dbReference>
<dbReference type="InterPro" id="IPR036188">
    <property type="entry name" value="FAD/NAD-bd_sf"/>
</dbReference>
<protein>
    <recommendedName>
        <fullName evidence="3">Pyridine nucleotide-disulfide oxidoreductase domain-containing protein 2</fullName>
    </recommendedName>
</protein>
<dbReference type="PANTHER" id="PTHR10668">
    <property type="entry name" value="PHYTOENE DEHYDROGENASE"/>
    <property type="match status" value="1"/>
</dbReference>
<dbReference type="Gene3D" id="3.50.50.60">
    <property type="entry name" value="FAD/NAD(P)-binding domain"/>
    <property type="match status" value="2"/>
</dbReference>